<feature type="non-terminal residue" evidence="2">
    <location>
        <position position="1"/>
    </location>
</feature>
<dbReference type="Proteomes" id="UP000030023">
    <property type="component" value="Unassembled WGS sequence"/>
</dbReference>
<feature type="transmembrane region" description="Helical" evidence="1">
    <location>
        <begin position="38"/>
        <end position="56"/>
    </location>
</feature>
<evidence type="ECO:0000256" key="1">
    <source>
        <dbReference type="SAM" id="Phobius"/>
    </source>
</evidence>
<reference evidence="2 3" key="1">
    <citation type="journal article" date="2014" name="Antonie Van Leeuwenhoek">
        <title>Oenococcus alcoholitolerans sp. nov., a lactic acid bacteria isolated from cachaca and ethanol fermentation processes.</title>
        <authorList>
            <person name="Badotti F."/>
            <person name="Moreira A.P."/>
            <person name="Tonon L.A."/>
            <person name="de Lucena B.T."/>
            <person name="Gomes Fde C."/>
            <person name="Kruger R."/>
            <person name="Thompson C.C."/>
            <person name="de Morais M.A.Jr."/>
            <person name="Rosa C.A."/>
            <person name="Thompson F.L."/>
        </authorList>
    </citation>
    <scope>NUCLEOTIDE SEQUENCE [LARGE SCALE GENOMIC DNA]</scope>
    <source>
        <strain evidence="2 3">UFRJ-M7.2.18</strain>
    </source>
</reference>
<keyword evidence="3" id="KW-1185">Reference proteome</keyword>
<evidence type="ECO:0000313" key="2">
    <source>
        <dbReference type="EMBL" id="KGO32394.1"/>
    </source>
</evidence>
<protein>
    <submittedName>
        <fullName evidence="2">Uncharacterized protein</fullName>
    </submittedName>
</protein>
<keyword evidence="1" id="KW-0472">Membrane</keyword>
<proteinExistence type="predicted"/>
<evidence type="ECO:0000313" key="3">
    <source>
        <dbReference type="Proteomes" id="UP000030023"/>
    </source>
</evidence>
<organism evidence="2 3">
    <name type="scientific">Oenococcus alcoholitolerans</name>
    <dbReference type="NCBI Taxonomy" id="931074"/>
    <lineage>
        <taxon>Bacteria</taxon>
        <taxon>Bacillati</taxon>
        <taxon>Bacillota</taxon>
        <taxon>Bacilli</taxon>
        <taxon>Lactobacillales</taxon>
        <taxon>Lactobacillaceae</taxon>
        <taxon>Oenococcus</taxon>
    </lineage>
</organism>
<dbReference type="EMBL" id="AXCV01000026">
    <property type="protein sequence ID" value="KGO32394.1"/>
    <property type="molecule type" value="Genomic_DNA"/>
</dbReference>
<keyword evidence="1" id="KW-0812">Transmembrane</keyword>
<accession>A0ABR4XSD5</accession>
<comment type="caution">
    <text evidence="2">The sequence shown here is derived from an EMBL/GenBank/DDBJ whole genome shotgun (WGS) entry which is preliminary data.</text>
</comment>
<name>A0ABR4XSD5_9LACO</name>
<gene>
    <name evidence="2" type="ORF">Q757_01225</name>
</gene>
<feature type="transmembrane region" description="Helical" evidence="1">
    <location>
        <begin position="92"/>
        <end position="111"/>
    </location>
</feature>
<sequence>GFQSKFMRIKSDYFFIDQQGREVNAYRKVLYAKGGKKYLIGWILIFLITLFLNGEFNGDLGIDKLLHALVEEILEDLLFFVRIGKINHDWKVWELLGVANAAYLAFVRFRSIDMRSFFAKKKVEAG</sequence>
<keyword evidence="1" id="KW-1133">Transmembrane helix</keyword>